<keyword evidence="3" id="KW-1185">Reference proteome</keyword>
<dbReference type="OrthoDB" id="9796381at2"/>
<proteinExistence type="predicted"/>
<reference evidence="2 3" key="1">
    <citation type="submission" date="2011-08" db="EMBL/GenBank/DDBJ databases">
        <authorList>
            <person name="Weinstock G."/>
            <person name="Sodergren E."/>
            <person name="Clifton S."/>
            <person name="Fulton L."/>
            <person name="Fulton B."/>
            <person name="Courtney L."/>
            <person name="Fronick C."/>
            <person name="Harrison M."/>
            <person name="Strong C."/>
            <person name="Farmer C."/>
            <person name="Delahaunty K."/>
            <person name="Markovic C."/>
            <person name="Hall O."/>
            <person name="Minx P."/>
            <person name="Tomlinson C."/>
            <person name="Mitreva M."/>
            <person name="Hou S."/>
            <person name="Chen J."/>
            <person name="Wollam A."/>
            <person name="Pepin K.H."/>
            <person name="Johnson M."/>
            <person name="Bhonagiri V."/>
            <person name="Zhang X."/>
            <person name="Suruliraj S."/>
            <person name="Warren W."/>
            <person name="Chinwalla A."/>
            <person name="Mardis E.R."/>
            <person name="Wilson R.K."/>
        </authorList>
    </citation>
    <scope>NUCLEOTIDE SEQUENCE [LARGE SCALE GENOMIC DNA]</scope>
    <source>
        <strain evidence="2 3">F0357</strain>
    </source>
</reference>
<feature type="domain" description="N-acetyltransferase" evidence="1">
    <location>
        <begin position="2"/>
        <end position="162"/>
    </location>
</feature>
<protein>
    <recommendedName>
        <fullName evidence="1">N-acetyltransferase domain-containing protein</fullName>
    </recommendedName>
</protein>
<dbReference type="InterPro" id="IPR016181">
    <property type="entry name" value="Acyl_CoA_acyltransferase"/>
</dbReference>
<gene>
    <name evidence="2" type="ORF">HMPREF0080_01115</name>
</gene>
<sequence>MVKIRQADIEDMKRISDIYDRARSFMRSSGNPNQWPETYPNEEIIKKDIHDGTCFVCLEGQTVVAVFSFIIGPEPTYDRIRDGAWRYNEPYGTIHRLAAAATARGAAQACFSFCAGRHPYLRVDTHRDNLPMRRAVEKFGFIPCGIVAVRGGERIAYDYKAE</sequence>
<dbReference type="InterPro" id="IPR000182">
    <property type="entry name" value="GNAT_dom"/>
</dbReference>
<evidence type="ECO:0000259" key="1">
    <source>
        <dbReference type="PROSITE" id="PS51186"/>
    </source>
</evidence>
<dbReference type="SUPFAM" id="SSF55729">
    <property type="entry name" value="Acyl-CoA N-acyltransferases (Nat)"/>
    <property type="match status" value="1"/>
</dbReference>
<dbReference type="PROSITE" id="PS51186">
    <property type="entry name" value="GNAT"/>
    <property type="match status" value="1"/>
</dbReference>
<dbReference type="RefSeq" id="WP_006790093.1">
    <property type="nucleotide sequence ID" value="NZ_JH417587.1"/>
</dbReference>
<name>G9YHI4_9FIRM</name>
<dbReference type="STRING" id="861450.HMPREF0080_01115"/>
<dbReference type="Gene3D" id="3.40.630.30">
    <property type="match status" value="1"/>
</dbReference>
<dbReference type="HOGENOM" id="CLU_013985_13_0_9"/>
<comment type="caution">
    <text evidence="2">The sequence shown here is derived from an EMBL/GenBank/DDBJ whole genome shotgun (WGS) entry which is preliminary data.</text>
</comment>
<dbReference type="AlphaFoldDB" id="G9YHI4"/>
<dbReference type="eggNOG" id="COG0456">
    <property type="taxonomic scope" value="Bacteria"/>
</dbReference>
<dbReference type="GO" id="GO:0016747">
    <property type="term" value="F:acyltransferase activity, transferring groups other than amino-acyl groups"/>
    <property type="evidence" value="ECO:0007669"/>
    <property type="project" value="InterPro"/>
</dbReference>
<accession>G9YHI4</accession>
<evidence type="ECO:0000313" key="2">
    <source>
        <dbReference type="EMBL" id="EHM40774.1"/>
    </source>
</evidence>
<organism evidence="2 3">
    <name type="scientific">Anaeroglobus geminatus F0357</name>
    <dbReference type="NCBI Taxonomy" id="861450"/>
    <lineage>
        <taxon>Bacteria</taxon>
        <taxon>Bacillati</taxon>
        <taxon>Bacillota</taxon>
        <taxon>Negativicutes</taxon>
        <taxon>Veillonellales</taxon>
        <taxon>Veillonellaceae</taxon>
        <taxon>Anaeroglobus</taxon>
    </lineage>
</organism>
<evidence type="ECO:0000313" key="3">
    <source>
        <dbReference type="Proteomes" id="UP000005481"/>
    </source>
</evidence>
<dbReference type="Proteomes" id="UP000005481">
    <property type="component" value="Unassembled WGS sequence"/>
</dbReference>
<dbReference type="EMBL" id="AGCJ01000042">
    <property type="protein sequence ID" value="EHM40774.1"/>
    <property type="molecule type" value="Genomic_DNA"/>
</dbReference>